<evidence type="ECO:0000313" key="3">
    <source>
        <dbReference type="Proteomes" id="UP000027361"/>
    </source>
</evidence>
<name>A0A066V8S4_TILAU</name>
<dbReference type="GeneID" id="25266258"/>
<dbReference type="RefSeq" id="XP_013239750.1">
    <property type="nucleotide sequence ID" value="XM_013384296.1"/>
</dbReference>
<dbReference type="HOGENOM" id="CLU_1807568_0_0_1"/>
<keyword evidence="3" id="KW-1185">Reference proteome</keyword>
<feature type="compositionally biased region" description="Low complexity" evidence="1">
    <location>
        <begin position="37"/>
        <end position="72"/>
    </location>
</feature>
<gene>
    <name evidence="2" type="ORF">K437DRAFT_271362</name>
</gene>
<protein>
    <submittedName>
        <fullName evidence="2">Uncharacterized protein</fullName>
    </submittedName>
</protein>
<organism evidence="2 3">
    <name type="scientific">Tilletiaria anomala (strain ATCC 24038 / CBS 436.72 / UBC 951)</name>
    <dbReference type="NCBI Taxonomy" id="1037660"/>
    <lineage>
        <taxon>Eukaryota</taxon>
        <taxon>Fungi</taxon>
        <taxon>Dikarya</taxon>
        <taxon>Basidiomycota</taxon>
        <taxon>Ustilaginomycotina</taxon>
        <taxon>Exobasidiomycetes</taxon>
        <taxon>Georgefischeriales</taxon>
        <taxon>Tilletiariaceae</taxon>
        <taxon>Tilletiaria</taxon>
    </lineage>
</organism>
<feature type="region of interest" description="Disordered" evidence="1">
    <location>
        <begin position="1"/>
        <end position="72"/>
    </location>
</feature>
<proteinExistence type="predicted"/>
<evidence type="ECO:0000313" key="2">
    <source>
        <dbReference type="EMBL" id="KDN35154.1"/>
    </source>
</evidence>
<dbReference type="Proteomes" id="UP000027361">
    <property type="component" value="Unassembled WGS sequence"/>
</dbReference>
<comment type="caution">
    <text evidence="2">The sequence shown here is derived from an EMBL/GenBank/DDBJ whole genome shotgun (WGS) entry which is preliminary data.</text>
</comment>
<dbReference type="InParanoid" id="A0A066V8S4"/>
<reference evidence="2 3" key="1">
    <citation type="submission" date="2014-05" db="EMBL/GenBank/DDBJ databases">
        <title>Draft genome sequence of a rare smut relative, Tilletiaria anomala UBC 951.</title>
        <authorList>
            <consortium name="DOE Joint Genome Institute"/>
            <person name="Toome M."/>
            <person name="Kuo A."/>
            <person name="Henrissat B."/>
            <person name="Lipzen A."/>
            <person name="Tritt A."/>
            <person name="Yoshinaga Y."/>
            <person name="Zane M."/>
            <person name="Barry K."/>
            <person name="Grigoriev I.V."/>
            <person name="Spatafora J.W."/>
            <person name="Aimea M.C."/>
        </authorList>
    </citation>
    <scope>NUCLEOTIDE SEQUENCE [LARGE SCALE GENOMIC DNA]</scope>
    <source>
        <strain evidence="2 3">UBC 951</strain>
    </source>
</reference>
<accession>A0A066V8S4</accession>
<sequence length="143" mass="14891">MRSRVPTTTTAAQARSEDPTYSSARPCTWPASHWRTSLPRSLASASALNSPSPRRGSAGAPDCTAPAAATAAVPAQLVRPTQLARRYSPILVTSSPLAPHADLLSLSPSPALGRSLQRLSLQTSASASGRSSAVAHKKQQLQL</sequence>
<feature type="compositionally biased region" description="Polar residues" evidence="1">
    <location>
        <begin position="1"/>
        <end position="25"/>
    </location>
</feature>
<dbReference type="AlphaFoldDB" id="A0A066V8S4"/>
<evidence type="ECO:0000256" key="1">
    <source>
        <dbReference type="SAM" id="MobiDB-lite"/>
    </source>
</evidence>
<dbReference type="EMBL" id="JMSN01000233">
    <property type="protein sequence ID" value="KDN35154.1"/>
    <property type="molecule type" value="Genomic_DNA"/>
</dbReference>
<feature type="compositionally biased region" description="Low complexity" evidence="1">
    <location>
        <begin position="124"/>
        <end position="134"/>
    </location>
</feature>
<feature type="region of interest" description="Disordered" evidence="1">
    <location>
        <begin position="121"/>
        <end position="143"/>
    </location>
</feature>